<feature type="compositionally biased region" description="Polar residues" evidence="1">
    <location>
        <begin position="38"/>
        <end position="47"/>
    </location>
</feature>
<reference evidence="2 3" key="1">
    <citation type="submission" date="2019-03" db="EMBL/GenBank/DDBJ databases">
        <title>First draft genome of Liparis tanakae, snailfish: a comprehensive survey of snailfish specific genes.</title>
        <authorList>
            <person name="Kim W."/>
            <person name="Song I."/>
            <person name="Jeong J.-H."/>
            <person name="Kim D."/>
            <person name="Kim S."/>
            <person name="Ryu S."/>
            <person name="Song J.Y."/>
            <person name="Lee S.K."/>
        </authorList>
    </citation>
    <scope>NUCLEOTIDE SEQUENCE [LARGE SCALE GENOMIC DNA]</scope>
    <source>
        <tissue evidence="2">Muscle</tissue>
    </source>
</reference>
<dbReference type="AlphaFoldDB" id="A0A4Z2GYP7"/>
<evidence type="ECO:0000256" key="1">
    <source>
        <dbReference type="SAM" id="MobiDB-lite"/>
    </source>
</evidence>
<evidence type="ECO:0000313" key="2">
    <source>
        <dbReference type="EMBL" id="TNN57734.1"/>
    </source>
</evidence>
<comment type="caution">
    <text evidence="2">The sequence shown here is derived from an EMBL/GenBank/DDBJ whole genome shotgun (WGS) entry which is preliminary data.</text>
</comment>
<gene>
    <name evidence="2" type="ORF">EYF80_032012</name>
</gene>
<sequence>MNFDGDQQGHGERPAHQAGGTEKEAGPLGRRPKAGYRTQDQLQTQPGVASCSRDWRSESVLEVTVRPGDNVTVYCDCTIWALTPTGPVGVLLDPG</sequence>
<feature type="region of interest" description="Disordered" evidence="1">
    <location>
        <begin position="1"/>
        <end position="54"/>
    </location>
</feature>
<dbReference type="OrthoDB" id="10010359at2759"/>
<feature type="compositionally biased region" description="Basic and acidic residues" evidence="1">
    <location>
        <begin position="7"/>
        <end position="25"/>
    </location>
</feature>
<organism evidence="2 3">
    <name type="scientific">Liparis tanakae</name>
    <name type="common">Tanaka's snailfish</name>
    <dbReference type="NCBI Taxonomy" id="230148"/>
    <lineage>
        <taxon>Eukaryota</taxon>
        <taxon>Metazoa</taxon>
        <taxon>Chordata</taxon>
        <taxon>Craniata</taxon>
        <taxon>Vertebrata</taxon>
        <taxon>Euteleostomi</taxon>
        <taxon>Actinopterygii</taxon>
        <taxon>Neopterygii</taxon>
        <taxon>Teleostei</taxon>
        <taxon>Neoteleostei</taxon>
        <taxon>Acanthomorphata</taxon>
        <taxon>Eupercaria</taxon>
        <taxon>Perciformes</taxon>
        <taxon>Cottioidei</taxon>
        <taxon>Cottales</taxon>
        <taxon>Liparidae</taxon>
        <taxon>Liparis</taxon>
    </lineage>
</organism>
<accession>A0A4Z2GYP7</accession>
<protein>
    <submittedName>
        <fullName evidence="2">Uncharacterized protein</fullName>
    </submittedName>
</protein>
<name>A0A4Z2GYP7_9TELE</name>
<dbReference type="Proteomes" id="UP000314294">
    <property type="component" value="Unassembled WGS sequence"/>
</dbReference>
<proteinExistence type="predicted"/>
<evidence type="ECO:0000313" key="3">
    <source>
        <dbReference type="Proteomes" id="UP000314294"/>
    </source>
</evidence>
<dbReference type="EMBL" id="SRLO01000397">
    <property type="protein sequence ID" value="TNN57734.1"/>
    <property type="molecule type" value="Genomic_DNA"/>
</dbReference>
<keyword evidence="3" id="KW-1185">Reference proteome</keyword>